<evidence type="ECO:0000256" key="1">
    <source>
        <dbReference type="ARBA" id="ARBA00004651"/>
    </source>
</evidence>
<evidence type="ECO:0000256" key="6">
    <source>
        <dbReference type="ARBA" id="ARBA00022692"/>
    </source>
</evidence>
<dbReference type="GO" id="GO:0006031">
    <property type="term" value="P:chitin biosynthetic process"/>
    <property type="evidence" value="ECO:0007669"/>
    <property type="project" value="TreeGrafter"/>
</dbReference>
<dbReference type="Proteomes" id="UP001234581">
    <property type="component" value="Unassembled WGS sequence"/>
</dbReference>
<feature type="region of interest" description="Disordered" evidence="10">
    <location>
        <begin position="1"/>
        <end position="27"/>
    </location>
</feature>
<evidence type="ECO:0000313" key="13">
    <source>
        <dbReference type="EMBL" id="KAJ8662388.1"/>
    </source>
</evidence>
<keyword evidence="6 11" id="KW-0812">Transmembrane</keyword>
<dbReference type="SUPFAM" id="SSF53448">
    <property type="entry name" value="Nucleotide-diphospho-sugar transferases"/>
    <property type="match status" value="1"/>
</dbReference>
<dbReference type="Pfam" id="PF22997">
    <property type="entry name" value="CHS4"/>
    <property type="match status" value="1"/>
</dbReference>
<feature type="region of interest" description="Disordered" evidence="10">
    <location>
        <begin position="948"/>
        <end position="1083"/>
    </location>
</feature>
<dbReference type="CDD" id="cd04190">
    <property type="entry name" value="Chitin_synth_C"/>
    <property type="match status" value="1"/>
</dbReference>
<dbReference type="InterPro" id="IPR029044">
    <property type="entry name" value="Nucleotide-diphossugar_trans"/>
</dbReference>
<evidence type="ECO:0000313" key="14">
    <source>
        <dbReference type="Proteomes" id="UP001234581"/>
    </source>
</evidence>
<evidence type="ECO:0000256" key="8">
    <source>
        <dbReference type="ARBA" id="ARBA00023136"/>
    </source>
</evidence>
<evidence type="ECO:0000256" key="11">
    <source>
        <dbReference type="SAM" id="Phobius"/>
    </source>
</evidence>
<dbReference type="PANTHER" id="PTHR22914">
    <property type="entry name" value="CHITIN SYNTHASE"/>
    <property type="match status" value="1"/>
</dbReference>
<feature type="transmembrane region" description="Helical" evidence="11">
    <location>
        <begin position="374"/>
        <end position="401"/>
    </location>
</feature>
<feature type="compositionally biased region" description="Pro residues" evidence="10">
    <location>
        <begin position="1"/>
        <end position="10"/>
    </location>
</feature>
<dbReference type="EC" id="2.4.1.16" evidence="2"/>
<evidence type="ECO:0000256" key="7">
    <source>
        <dbReference type="ARBA" id="ARBA00022989"/>
    </source>
</evidence>
<dbReference type="GO" id="GO:0030428">
    <property type="term" value="C:cell septum"/>
    <property type="evidence" value="ECO:0007669"/>
    <property type="project" value="TreeGrafter"/>
</dbReference>
<protein>
    <recommendedName>
        <fullName evidence="2">chitin synthase</fullName>
        <ecNumber evidence="2">2.4.1.16</ecNumber>
    </recommendedName>
</protein>
<evidence type="ECO:0000256" key="5">
    <source>
        <dbReference type="ARBA" id="ARBA00022679"/>
    </source>
</evidence>
<feature type="transmembrane region" description="Helical" evidence="11">
    <location>
        <begin position="874"/>
        <end position="897"/>
    </location>
</feature>
<comment type="caution">
    <text evidence="13">The sequence shown here is derived from an EMBL/GenBank/DDBJ whole genome shotgun (WGS) entry which is preliminary data.</text>
</comment>
<reference evidence="13 14" key="1">
    <citation type="submission" date="2023-03" db="EMBL/GenBank/DDBJ databases">
        <title>Genome sequence of Lichtheimia ornata CBS 291.66.</title>
        <authorList>
            <person name="Mohabir J.T."/>
            <person name="Shea T.P."/>
            <person name="Kurbessoian T."/>
            <person name="Berby B."/>
            <person name="Fontaine J."/>
            <person name="Livny J."/>
            <person name="Gnirke A."/>
            <person name="Stajich J.E."/>
            <person name="Cuomo C.A."/>
        </authorList>
    </citation>
    <scope>NUCLEOTIDE SEQUENCE [LARGE SCALE GENOMIC DNA]</scope>
    <source>
        <strain evidence="13">CBS 291.66</strain>
    </source>
</reference>
<dbReference type="GO" id="GO:0004100">
    <property type="term" value="F:chitin synthase activity"/>
    <property type="evidence" value="ECO:0007669"/>
    <property type="project" value="UniProtKB-EC"/>
</dbReference>
<dbReference type="Pfam" id="PF03142">
    <property type="entry name" value="Chitin_synth_2"/>
    <property type="match status" value="1"/>
</dbReference>
<keyword evidence="5" id="KW-0808">Transferase</keyword>
<keyword evidence="7 11" id="KW-1133">Transmembrane helix</keyword>
<evidence type="ECO:0000256" key="9">
    <source>
        <dbReference type="ARBA" id="ARBA00023180"/>
    </source>
</evidence>
<dbReference type="GeneID" id="83209500"/>
<feature type="transmembrane region" description="Helical" evidence="11">
    <location>
        <begin position="98"/>
        <end position="115"/>
    </location>
</feature>
<feature type="transmembrane region" description="Helical" evidence="11">
    <location>
        <begin position="823"/>
        <end position="842"/>
    </location>
</feature>
<evidence type="ECO:0000256" key="10">
    <source>
        <dbReference type="SAM" id="MobiDB-lite"/>
    </source>
</evidence>
<keyword evidence="3" id="KW-1003">Cell membrane</keyword>
<dbReference type="AlphaFoldDB" id="A0AAD7VAF5"/>
<feature type="transmembrane region" description="Helical" evidence="11">
    <location>
        <begin position="849"/>
        <end position="868"/>
    </location>
</feature>
<dbReference type="InterPro" id="IPR054295">
    <property type="entry name" value="CHS4-like_dom"/>
</dbReference>
<dbReference type="PANTHER" id="PTHR22914:SF41">
    <property type="entry name" value="CHITIN SYNTHASE 7"/>
    <property type="match status" value="1"/>
</dbReference>
<evidence type="ECO:0000256" key="2">
    <source>
        <dbReference type="ARBA" id="ARBA00012543"/>
    </source>
</evidence>
<feature type="domain" description="Chitin synthase 4-like" evidence="12">
    <location>
        <begin position="276"/>
        <end position="361"/>
    </location>
</feature>
<keyword evidence="9" id="KW-0325">Glycoprotein</keyword>
<feature type="compositionally biased region" description="Pro residues" evidence="10">
    <location>
        <begin position="1037"/>
        <end position="1046"/>
    </location>
</feature>
<evidence type="ECO:0000256" key="4">
    <source>
        <dbReference type="ARBA" id="ARBA00022676"/>
    </source>
</evidence>
<gene>
    <name evidence="13" type="ORF">O0I10_002082</name>
</gene>
<dbReference type="RefSeq" id="XP_058347301.1">
    <property type="nucleotide sequence ID" value="XM_058482170.1"/>
</dbReference>
<organism evidence="13 14">
    <name type="scientific">Lichtheimia ornata</name>
    <dbReference type="NCBI Taxonomy" id="688661"/>
    <lineage>
        <taxon>Eukaryota</taxon>
        <taxon>Fungi</taxon>
        <taxon>Fungi incertae sedis</taxon>
        <taxon>Mucoromycota</taxon>
        <taxon>Mucoromycotina</taxon>
        <taxon>Mucoromycetes</taxon>
        <taxon>Mucorales</taxon>
        <taxon>Lichtheimiaceae</taxon>
        <taxon>Lichtheimia</taxon>
    </lineage>
</organism>
<comment type="subcellular location">
    <subcellularLocation>
        <location evidence="1">Cell membrane</location>
        <topology evidence="1">Multi-pass membrane protein</topology>
    </subcellularLocation>
</comment>
<dbReference type="InterPro" id="IPR004835">
    <property type="entry name" value="Chitin_synth"/>
</dbReference>
<keyword evidence="4" id="KW-0328">Glycosyltransferase</keyword>
<accession>A0AAD7VAF5</accession>
<name>A0AAD7VAF5_9FUNG</name>
<sequence>MPPPPPPPGGGPYGGGPPDNAYGASTGNAYANRNVSLGRKQTTLGRAPTRRIVPGANSIANAGQNIQRGRTLIRPDRYQEPPPLLTGKSQKSHSWFDPWVLLSRIVTFWALPGMLKAMKMPDPGMQQAWREKITLCFLIACLGGVVAFITIGVSSVLCPPDASQNLANFASYNDTATSAGLLGVQGWAINVSQAVTSDDANFFKYTDVPGTDVTNLFQHGTDIPSCQDTGNPTANAFTAVTFNPCSAGNGNGGCSLGTIDESTFSSIKVENTTRRVGYDWNYLASSNLTSYFVIDGNVLNMEPYMNANPSAIAGDPLDALIRDVLNSSYAAGGRDATKMFRRRTEFEASMDCLIAKYKAGNIDKATPGCFASQLILYFALGCVLSIVLARFFMALIFAWFISRRLSRTPPPVAGAAATVHHNQSMEMGAIGGAAAAGAGLSKQLVEIGNDLYTVMLITCYSENTEGIRGTVESLSMTDYPDDRKLLFLIADGIITGHGETMTTPDMCLSLMHFDDPAMANPEAKAYIAVANGAKMYNRAKVYAGHYVCKGHKVPMILVVKCGNPDEEGGAKPGNRGKRDSQLILMNFFSRVTYNDRMTPLDYDLFQKIHWLMGATPDFFELCLMVDADTKVYQSALRYLVNCMVNDNLIMGLCGETKIANKRASWVSAIQVYEYFISHHLAKGFEAVFGGVTCLPGCFSMYRLKARKGDGDWVPIITKPEIVQEYSSNTIDTLHQKNLLLLGEDRFLTTLMLRNFPYRKMTFTPQAICKTIVPDEFKVLLSQRRRWINSTIHNLFELVLVRNLCGTFCFSMQFVVFMDLVGTLTLPVAIVLTVVLVVSIASTQITSFQTAVPLILLIVVIFSPALLIFLTTRKWVYFCWMIVYLIGLPVWNFILPVYSFWHFDDFSWGETRKVEGEKKGDGHGNADGVFDPSTVPLKRWEDYERKRVRANKRRERKERQLREMGPVHFMHSVVPPDEDESKRGLLADSQFDDDAYSSRSDVSGQDPMGFFDPSKEAPARAGAGGYYPTFRPQNDASPAPPPPPPSNVPGGNWASSPPPPPPGPGQYVGARPPPPGPQGQYHGF</sequence>
<evidence type="ECO:0000256" key="3">
    <source>
        <dbReference type="ARBA" id="ARBA00022475"/>
    </source>
</evidence>
<evidence type="ECO:0000259" key="12">
    <source>
        <dbReference type="Pfam" id="PF22997"/>
    </source>
</evidence>
<dbReference type="GO" id="GO:0005886">
    <property type="term" value="C:plasma membrane"/>
    <property type="evidence" value="ECO:0007669"/>
    <property type="project" value="UniProtKB-SubCell"/>
</dbReference>
<feature type="transmembrane region" description="Helical" evidence="11">
    <location>
        <begin position="135"/>
        <end position="157"/>
    </location>
</feature>
<proteinExistence type="predicted"/>
<dbReference type="EMBL" id="JARTCD010000005">
    <property type="protein sequence ID" value="KAJ8662388.1"/>
    <property type="molecule type" value="Genomic_DNA"/>
</dbReference>
<keyword evidence="8 11" id="KW-0472">Membrane</keyword>
<keyword evidence="14" id="KW-1185">Reference proteome</keyword>